<dbReference type="Pfam" id="PF19343">
    <property type="entry name" value="HAM1_N"/>
    <property type="match status" value="2"/>
</dbReference>
<proteinExistence type="predicted"/>
<feature type="domain" description="HAM1-like N-terminal" evidence="2">
    <location>
        <begin position="49"/>
        <end position="222"/>
    </location>
</feature>
<name>A0A8H6NZR4_9PEZI</name>
<accession>A0A8H6NZR4</accession>
<dbReference type="InterPro" id="IPR017943">
    <property type="entry name" value="Bactericidal_perm-incr_a/b_dom"/>
</dbReference>
<evidence type="ECO:0000313" key="3">
    <source>
        <dbReference type="EMBL" id="KAF6845512.1"/>
    </source>
</evidence>
<evidence type="ECO:0000259" key="2">
    <source>
        <dbReference type="Pfam" id="PF19343"/>
    </source>
</evidence>
<gene>
    <name evidence="3" type="ORF">CMUS01_00087</name>
</gene>
<evidence type="ECO:0000256" key="1">
    <source>
        <dbReference type="SAM" id="MobiDB-lite"/>
    </source>
</evidence>
<dbReference type="GO" id="GO:0008289">
    <property type="term" value="F:lipid binding"/>
    <property type="evidence" value="ECO:0007669"/>
    <property type="project" value="InterPro"/>
</dbReference>
<reference evidence="3" key="1">
    <citation type="journal article" date="2020" name="Phytopathology">
        <title>Genome Sequence Resources of Colletotrichum truncatum, C. plurivorum, C. musicola, and C. sojae: Four Species Pathogenic to Soybean (Glycine max).</title>
        <authorList>
            <person name="Rogerio F."/>
            <person name="Boufleur T.R."/>
            <person name="Ciampi-Guillardi M."/>
            <person name="Sukno S.A."/>
            <person name="Thon M.R."/>
            <person name="Massola Junior N.S."/>
            <person name="Baroncelli R."/>
        </authorList>
    </citation>
    <scope>NUCLEOTIDE SEQUENCE</scope>
    <source>
        <strain evidence="3">LFN0074</strain>
    </source>
</reference>
<protein>
    <recommendedName>
        <fullName evidence="2">HAM1-like N-terminal domain-containing protein</fullName>
    </recommendedName>
</protein>
<sequence>MNEITRISSTPPSYRFTVNWRAMLSCFGFGRSREDREREPLLPRYNNDDTALQQRLHEKLHTYQMLRAIGKGYMPSNEQLIVNLRTLLSADVLNPDTPDLSDSGRALVLNVKLLIKQLIELLLHKNDHDQIQDFIWYLTKARLSIDAYDIGSRASKARAKADAIAAYKSLQTVGSLILTNSDFRLLLSDLGTIGREVFRDTAFTLSDVSKQAAKEVEPSKAEEEALRNPNGDTKPPPSKDDIENELANVSQVVTDGAARVADEAGQSLAEHLTGDEQETLVSRLKKTVVNLRQRTDYSDSVSTLSLLIRRYLLVYSHAISDTIEVAQDDIDTNPEADRALRNFWLFLTSLGDRKHWDEVERLFKVAMEHGRSDPEFDELVRQLGNLIQDMLSDPEFFDHAEDRFQELKEKSQELTSESSIRDDLDQLLTKLHLALHSVLEDTDMKKVLNTSKRILSILSPANQYTNGELVADAVNVFIPLLVQAIQYVPIPRLEVSAPAIDLLLENLILEPGRTVNSSSFLPFKVNISTQNDIEIRKARFRTTSSVTTLMRLTISGLSIAAEDLGFWLRLHSGILRLADAGIAGFHLDERGIDVAIDVEVGKDRLENILTLHNVRVRIHHLNYTLRRSKFACLAWVLKPIIRPIVKAALEAQIAASISELCHFANRELLFARERLRATRIADPQDLWTFLKAVAARLVPPEDPDLYTRVGVAQPGRGVFKGVYAPGSLVKMWNEEAALAGDRVHEYQRDGWRNAIFDVGTTTV</sequence>
<dbReference type="Proteomes" id="UP000639643">
    <property type="component" value="Unassembled WGS sequence"/>
</dbReference>
<comment type="caution">
    <text evidence="3">The sequence shown here is derived from an EMBL/GenBank/DDBJ whole genome shotgun (WGS) entry which is preliminary data.</text>
</comment>
<organism evidence="3 4">
    <name type="scientific">Colletotrichum musicola</name>
    <dbReference type="NCBI Taxonomy" id="2175873"/>
    <lineage>
        <taxon>Eukaryota</taxon>
        <taxon>Fungi</taxon>
        <taxon>Dikarya</taxon>
        <taxon>Ascomycota</taxon>
        <taxon>Pezizomycotina</taxon>
        <taxon>Sordariomycetes</taxon>
        <taxon>Hypocreomycetidae</taxon>
        <taxon>Glomerellales</taxon>
        <taxon>Glomerellaceae</taxon>
        <taxon>Colletotrichum</taxon>
        <taxon>Colletotrichum orchidearum species complex</taxon>
    </lineage>
</organism>
<feature type="domain" description="HAM1-like N-terminal" evidence="2">
    <location>
        <begin position="236"/>
        <end position="600"/>
    </location>
</feature>
<dbReference type="OrthoDB" id="5407957at2759"/>
<dbReference type="PANTHER" id="PTHR31138:SF4">
    <property type="entry name" value="DUF5923 DOMAIN-CONTAINING PROTEIN"/>
    <property type="match status" value="1"/>
</dbReference>
<dbReference type="EMBL" id="WIGM01000001">
    <property type="protein sequence ID" value="KAF6845512.1"/>
    <property type="molecule type" value="Genomic_DNA"/>
</dbReference>
<feature type="region of interest" description="Disordered" evidence="1">
    <location>
        <begin position="213"/>
        <end position="242"/>
    </location>
</feature>
<evidence type="ECO:0000313" key="4">
    <source>
        <dbReference type="Proteomes" id="UP000639643"/>
    </source>
</evidence>
<keyword evidence="4" id="KW-1185">Reference proteome</keyword>
<dbReference type="PANTHER" id="PTHR31138">
    <property type="entry name" value="CHROMOSOME 19, WHOLE GENOME SHOTGUN SEQUENCE"/>
    <property type="match status" value="1"/>
</dbReference>
<feature type="compositionally biased region" description="Basic and acidic residues" evidence="1">
    <location>
        <begin position="213"/>
        <end position="226"/>
    </location>
</feature>
<dbReference type="InterPro" id="IPR045967">
    <property type="entry name" value="HAM1-like_N"/>
</dbReference>
<dbReference type="AlphaFoldDB" id="A0A8H6NZR4"/>
<dbReference type="SUPFAM" id="SSF55394">
    <property type="entry name" value="Bactericidal permeability-increasing protein, BPI"/>
    <property type="match status" value="1"/>
</dbReference>